<gene>
    <name evidence="2" type="ORF">HAX54_039380</name>
</gene>
<evidence type="ECO:0000256" key="1">
    <source>
        <dbReference type="SAM" id="MobiDB-lite"/>
    </source>
</evidence>
<comment type="caution">
    <text evidence="2">The sequence shown here is derived from an EMBL/GenBank/DDBJ whole genome shotgun (WGS) entry which is preliminary data.</text>
</comment>
<keyword evidence="3" id="KW-1185">Reference proteome</keyword>
<feature type="compositionally biased region" description="Low complexity" evidence="1">
    <location>
        <begin position="12"/>
        <end position="21"/>
    </location>
</feature>
<evidence type="ECO:0000313" key="3">
    <source>
        <dbReference type="Proteomes" id="UP000823775"/>
    </source>
</evidence>
<evidence type="ECO:0000313" key="2">
    <source>
        <dbReference type="EMBL" id="MCE0481557.1"/>
    </source>
</evidence>
<sequence>MASSTDKPSSPPHISDISPLSSLPPPNEGILRSLPMFPSVASLGSSMKTSPTSLSPEEGSDGSPSHSSPEAIELSSLLDDIRSHYTTQEPDSPSLPKTPSSPTDSASLSPDVGENLIDITMSESESLDDSVPLASLKRGARTRLRRSTGVPTSGSKFSCVSSISSCTRAHRSEVVGPSIVPNSSVPKTRAQLEKESTDTKGTNIAANQIKTLASGKVVRNMQKRHEWMEKRSKFKKDNKEKETETNIRKRVNTVSTKKIFDASSEDDLNTTGPERSYGIPCKCHAERVTRYIALGLFTVRPKMKVVARGSLLVAKVKPDFVWFTT</sequence>
<protein>
    <submittedName>
        <fullName evidence="2">Uncharacterized protein</fullName>
    </submittedName>
</protein>
<accession>A0ABS8VMJ9</accession>
<feature type="compositionally biased region" description="Low complexity" evidence="1">
    <location>
        <begin position="90"/>
        <end position="105"/>
    </location>
</feature>
<dbReference type="EMBL" id="JACEIK010005456">
    <property type="protein sequence ID" value="MCE0481557.1"/>
    <property type="molecule type" value="Genomic_DNA"/>
</dbReference>
<name>A0ABS8VMJ9_DATST</name>
<proteinExistence type="predicted"/>
<reference evidence="2 3" key="1">
    <citation type="journal article" date="2021" name="BMC Genomics">
        <title>Datura genome reveals duplications of psychoactive alkaloid biosynthetic genes and high mutation rate following tissue culture.</title>
        <authorList>
            <person name="Rajewski A."/>
            <person name="Carter-House D."/>
            <person name="Stajich J."/>
            <person name="Litt A."/>
        </authorList>
    </citation>
    <scope>NUCLEOTIDE SEQUENCE [LARGE SCALE GENOMIC DNA]</scope>
    <source>
        <strain evidence="2">AR-01</strain>
    </source>
</reference>
<feature type="compositionally biased region" description="Polar residues" evidence="1">
    <location>
        <begin position="42"/>
        <end position="55"/>
    </location>
</feature>
<organism evidence="2 3">
    <name type="scientific">Datura stramonium</name>
    <name type="common">Jimsonweed</name>
    <name type="synonym">Common thornapple</name>
    <dbReference type="NCBI Taxonomy" id="4076"/>
    <lineage>
        <taxon>Eukaryota</taxon>
        <taxon>Viridiplantae</taxon>
        <taxon>Streptophyta</taxon>
        <taxon>Embryophyta</taxon>
        <taxon>Tracheophyta</taxon>
        <taxon>Spermatophyta</taxon>
        <taxon>Magnoliopsida</taxon>
        <taxon>eudicotyledons</taxon>
        <taxon>Gunneridae</taxon>
        <taxon>Pentapetalae</taxon>
        <taxon>asterids</taxon>
        <taxon>lamiids</taxon>
        <taxon>Solanales</taxon>
        <taxon>Solanaceae</taxon>
        <taxon>Solanoideae</taxon>
        <taxon>Datureae</taxon>
        <taxon>Datura</taxon>
    </lineage>
</organism>
<dbReference type="Proteomes" id="UP000823775">
    <property type="component" value="Unassembled WGS sequence"/>
</dbReference>
<feature type="region of interest" description="Disordered" evidence="1">
    <location>
        <begin position="1"/>
        <end position="132"/>
    </location>
</feature>